<dbReference type="PANTHER" id="PTHR24104:SF25">
    <property type="entry name" value="PROTEIN LIN-41"/>
    <property type="match status" value="1"/>
</dbReference>
<dbReference type="InParanoid" id="K1RZ60"/>
<reference evidence="2" key="1">
    <citation type="journal article" date="2012" name="Nature">
        <title>The oyster genome reveals stress adaptation and complexity of shell formation.</title>
        <authorList>
            <person name="Zhang G."/>
            <person name="Fang X."/>
            <person name="Guo X."/>
            <person name="Li L."/>
            <person name="Luo R."/>
            <person name="Xu F."/>
            <person name="Yang P."/>
            <person name="Zhang L."/>
            <person name="Wang X."/>
            <person name="Qi H."/>
            <person name="Xiong Z."/>
            <person name="Que H."/>
            <person name="Xie Y."/>
            <person name="Holland P.W."/>
            <person name="Paps J."/>
            <person name="Zhu Y."/>
            <person name="Wu F."/>
            <person name="Chen Y."/>
            <person name="Wang J."/>
            <person name="Peng C."/>
            <person name="Meng J."/>
            <person name="Yang L."/>
            <person name="Liu J."/>
            <person name="Wen B."/>
            <person name="Zhang N."/>
            <person name="Huang Z."/>
            <person name="Zhu Q."/>
            <person name="Feng Y."/>
            <person name="Mount A."/>
            <person name="Hedgecock D."/>
            <person name="Xu Z."/>
            <person name="Liu Y."/>
            <person name="Domazet-Loso T."/>
            <person name="Du Y."/>
            <person name="Sun X."/>
            <person name="Zhang S."/>
            <person name="Liu B."/>
            <person name="Cheng P."/>
            <person name="Jiang X."/>
            <person name="Li J."/>
            <person name="Fan D."/>
            <person name="Wang W."/>
            <person name="Fu W."/>
            <person name="Wang T."/>
            <person name="Wang B."/>
            <person name="Zhang J."/>
            <person name="Peng Z."/>
            <person name="Li Y."/>
            <person name="Li N."/>
            <person name="Wang J."/>
            <person name="Chen M."/>
            <person name="He Y."/>
            <person name="Tan F."/>
            <person name="Song X."/>
            <person name="Zheng Q."/>
            <person name="Huang R."/>
            <person name="Yang H."/>
            <person name="Du X."/>
            <person name="Chen L."/>
            <person name="Yang M."/>
            <person name="Gaffney P.M."/>
            <person name="Wang S."/>
            <person name="Luo L."/>
            <person name="She Z."/>
            <person name="Ming Y."/>
            <person name="Huang W."/>
            <person name="Zhang S."/>
            <person name="Huang B."/>
            <person name="Zhang Y."/>
            <person name="Qu T."/>
            <person name="Ni P."/>
            <person name="Miao G."/>
            <person name="Wang J."/>
            <person name="Wang Q."/>
            <person name="Steinberg C.E."/>
            <person name="Wang H."/>
            <person name="Li N."/>
            <person name="Qian L."/>
            <person name="Zhang G."/>
            <person name="Li Y."/>
            <person name="Yang H."/>
            <person name="Liu X."/>
            <person name="Wang J."/>
            <person name="Yin Y."/>
            <person name="Wang J."/>
        </authorList>
    </citation>
    <scope>NUCLEOTIDE SEQUENCE [LARGE SCALE GENOMIC DNA]</scope>
    <source>
        <strain evidence="2">05x7-T-G4-1.051#20</strain>
    </source>
</reference>
<feature type="region of interest" description="Disordered" evidence="1">
    <location>
        <begin position="1"/>
        <end position="47"/>
    </location>
</feature>
<dbReference type="Gene3D" id="2.120.10.30">
    <property type="entry name" value="TolB, C-terminal domain"/>
    <property type="match status" value="1"/>
</dbReference>
<accession>K1RZ60</accession>
<dbReference type="InterPro" id="IPR050952">
    <property type="entry name" value="TRIM-NHL_E3_ligases"/>
</dbReference>
<dbReference type="GO" id="GO:0043161">
    <property type="term" value="P:proteasome-mediated ubiquitin-dependent protein catabolic process"/>
    <property type="evidence" value="ECO:0007669"/>
    <property type="project" value="TreeGrafter"/>
</dbReference>
<dbReference type="EMBL" id="JH816345">
    <property type="protein sequence ID" value="EKC40306.1"/>
    <property type="molecule type" value="Genomic_DNA"/>
</dbReference>
<dbReference type="AlphaFoldDB" id="K1RZ60"/>
<dbReference type="SUPFAM" id="SSF101898">
    <property type="entry name" value="NHL repeat"/>
    <property type="match status" value="1"/>
</dbReference>
<proteinExistence type="predicted"/>
<dbReference type="GO" id="GO:0000209">
    <property type="term" value="P:protein polyubiquitination"/>
    <property type="evidence" value="ECO:0007669"/>
    <property type="project" value="TreeGrafter"/>
</dbReference>
<dbReference type="GO" id="GO:0061630">
    <property type="term" value="F:ubiquitin protein ligase activity"/>
    <property type="evidence" value="ECO:0007669"/>
    <property type="project" value="TreeGrafter"/>
</dbReference>
<name>K1RZ60_MAGGI</name>
<organism evidence="2">
    <name type="scientific">Magallana gigas</name>
    <name type="common">Pacific oyster</name>
    <name type="synonym">Crassostrea gigas</name>
    <dbReference type="NCBI Taxonomy" id="29159"/>
    <lineage>
        <taxon>Eukaryota</taxon>
        <taxon>Metazoa</taxon>
        <taxon>Spiralia</taxon>
        <taxon>Lophotrochozoa</taxon>
        <taxon>Mollusca</taxon>
        <taxon>Bivalvia</taxon>
        <taxon>Autobranchia</taxon>
        <taxon>Pteriomorphia</taxon>
        <taxon>Ostreida</taxon>
        <taxon>Ostreoidea</taxon>
        <taxon>Ostreidae</taxon>
        <taxon>Magallana</taxon>
    </lineage>
</organism>
<dbReference type="InterPro" id="IPR011042">
    <property type="entry name" value="6-blade_b-propeller_TolB-like"/>
</dbReference>
<dbReference type="PANTHER" id="PTHR24104">
    <property type="entry name" value="E3 UBIQUITIN-PROTEIN LIGASE NHLRC1-RELATED"/>
    <property type="match status" value="1"/>
</dbReference>
<evidence type="ECO:0000256" key="1">
    <source>
        <dbReference type="SAM" id="MobiDB-lite"/>
    </source>
</evidence>
<sequence>MSIETNERTYTLKPKGDMASNTVLSPKKKNNYKQPGSSSASFRKPNTPAYQGDPAMIGFPCAKPLIEKQQLISEINTQYDDSNQISEASCLSDEEIWTCGEDNIMRLYHIEGELIKYIKTMSGNNPLDIAVTVGGSLVYIDVDDDEDRALKIVKKKTIQTLIKQRGWGPSNVCIASSGDILVTMISGDQYQTKVVRYTVDLIQKQSIQFDEKGKPLYSTDKYIYNKSICENKNLDICVADCGAGAVVVVNKSGRLRYRYTGSFHTEKSFDPVGITTDSQSRILISDNNNHLIHIIDEEGHFLRYIKDIRFPMGLCVDTNDNLFVAENEESKVKKIKYCM</sequence>
<evidence type="ECO:0000313" key="2">
    <source>
        <dbReference type="EMBL" id="EKC40306.1"/>
    </source>
</evidence>
<gene>
    <name evidence="2" type="ORF">CGI_10022412</name>
</gene>
<feature type="compositionally biased region" description="Polar residues" evidence="1">
    <location>
        <begin position="32"/>
        <end position="41"/>
    </location>
</feature>
<dbReference type="GO" id="GO:0008270">
    <property type="term" value="F:zinc ion binding"/>
    <property type="evidence" value="ECO:0007669"/>
    <property type="project" value="UniProtKB-KW"/>
</dbReference>
<dbReference type="HOGENOM" id="CLU_007742_4_0_1"/>
<protein>
    <submittedName>
        <fullName evidence="2">Brain tumor protein</fullName>
    </submittedName>
</protein>